<keyword evidence="1" id="KW-0472">Membrane</keyword>
<reference evidence="2" key="1">
    <citation type="journal article" date="2013" name="Extremophiles">
        <title>Proteinivorax tanatarense gen. nov., sp. nov., an anaerobic, haloalkaliphilic, proteolytic bacterium isolated from a decaying algal bloom, and proposal of Proteinivoraceae fam. nov.</title>
        <authorList>
            <person name="Kevbrin V."/>
            <person name="Boltyanskaya Y."/>
            <person name="Zhilina T."/>
            <person name="Kolganova T."/>
            <person name="Lavrentjeva E."/>
            <person name="Kuznetsov B."/>
        </authorList>
    </citation>
    <scope>NUCLEOTIDE SEQUENCE</scope>
    <source>
        <strain evidence="2">Z-910T</strain>
    </source>
</reference>
<name>A0AAU7VLX7_9FIRM</name>
<protein>
    <submittedName>
        <fullName evidence="2">Uncharacterized protein</fullName>
    </submittedName>
</protein>
<sequence length="105" mass="11795">MSKSRISKWVIGVLELLIGLSLLGEPIAFGFFWIPVLALLGLHVISLFLSKEVSGLTRGNIFGIITAFVSWVPLLRNIMRIVTAIFVFYEAMTPEERLPHNLINK</sequence>
<proteinExistence type="predicted"/>
<accession>A0AAU7VLX7</accession>
<reference evidence="2" key="2">
    <citation type="submission" date="2024-06" db="EMBL/GenBank/DDBJ databases">
        <authorList>
            <person name="Petrova K.O."/>
            <person name="Toshchakov S.V."/>
            <person name="Boltjanskaja Y.V."/>
            <person name="Kevbrin V."/>
        </authorList>
    </citation>
    <scope>NUCLEOTIDE SEQUENCE</scope>
    <source>
        <strain evidence="2">Z-910T</strain>
    </source>
</reference>
<dbReference type="EMBL" id="CP158367">
    <property type="protein sequence ID" value="XBX74862.1"/>
    <property type="molecule type" value="Genomic_DNA"/>
</dbReference>
<dbReference type="RefSeq" id="WP_350343611.1">
    <property type="nucleotide sequence ID" value="NZ_CP158367.1"/>
</dbReference>
<keyword evidence="1" id="KW-1133">Transmembrane helix</keyword>
<evidence type="ECO:0000256" key="1">
    <source>
        <dbReference type="SAM" id="Phobius"/>
    </source>
</evidence>
<evidence type="ECO:0000313" key="2">
    <source>
        <dbReference type="EMBL" id="XBX74862.1"/>
    </source>
</evidence>
<gene>
    <name evidence="2" type="ORF">PRVXT_002923</name>
</gene>
<organism evidence="2">
    <name type="scientific">Proteinivorax tanatarense</name>
    <dbReference type="NCBI Taxonomy" id="1260629"/>
    <lineage>
        <taxon>Bacteria</taxon>
        <taxon>Bacillati</taxon>
        <taxon>Bacillota</taxon>
        <taxon>Clostridia</taxon>
        <taxon>Eubacteriales</taxon>
        <taxon>Proteinivoracaceae</taxon>
        <taxon>Proteinivorax</taxon>
    </lineage>
</organism>
<feature type="transmembrane region" description="Helical" evidence="1">
    <location>
        <begin position="7"/>
        <end position="24"/>
    </location>
</feature>
<dbReference type="AlphaFoldDB" id="A0AAU7VLX7"/>
<keyword evidence="1" id="KW-0812">Transmembrane</keyword>
<feature type="transmembrane region" description="Helical" evidence="1">
    <location>
        <begin position="61"/>
        <end position="89"/>
    </location>
</feature>